<keyword evidence="4" id="KW-1185">Reference proteome</keyword>
<evidence type="ECO:0000259" key="2">
    <source>
        <dbReference type="Pfam" id="PF12849"/>
    </source>
</evidence>
<sequence length="281" mass="30660">MNPDSPLPAPAQYPSEKKSVIRITAKPELVPLVEKIIAAFRRVHPDIPVAATFCHDDAAFAFLINRRSTMALIEREITPTESVPYKKQRGSAPFSVKLAVSPATPAVYVHHSNPLTEISVTQLSQIFTRGNAQGDFSNWGQLLSSSHDASILPLSLPEDSALQVFLQKHLFAGRELTARTEYVLDSATLLARLENMPDGIGIADSAGEHPLLRKMTLTGQARDPLTRFLSLYLPASEGHDAHRLAGFLLSDDGQTIIAETTCLPLEPAELAQQRAIFAVHS</sequence>
<keyword evidence="1" id="KW-0732">Signal</keyword>
<gene>
    <name evidence="3" type="ORF">GW579_12855</name>
</gene>
<dbReference type="SUPFAM" id="SSF53850">
    <property type="entry name" value="Periplasmic binding protein-like II"/>
    <property type="match status" value="1"/>
</dbReference>
<name>A0A6M2B5K3_9GAMM</name>
<dbReference type="Proteomes" id="UP000476696">
    <property type="component" value="Unassembled WGS sequence"/>
</dbReference>
<dbReference type="PANTHER" id="PTHR30570:SF1">
    <property type="entry name" value="PHOSPHATE-BINDING PROTEIN PSTS"/>
    <property type="match status" value="1"/>
</dbReference>
<dbReference type="Pfam" id="PF12849">
    <property type="entry name" value="PBP_like_2"/>
    <property type="match status" value="1"/>
</dbReference>
<dbReference type="PANTHER" id="PTHR30570">
    <property type="entry name" value="PERIPLASMIC PHOSPHATE BINDING COMPONENT OF PHOSPHATE ABC TRANSPORTER"/>
    <property type="match status" value="1"/>
</dbReference>
<reference evidence="3 4" key="1">
    <citation type="submission" date="2020-01" db="EMBL/GenBank/DDBJ databases">
        <authorList>
            <person name="Lee S.D."/>
        </authorList>
    </citation>
    <scope>NUCLEOTIDE SEQUENCE [LARGE SCALE GENOMIC DNA]</scope>
    <source>
        <strain evidence="3 4">Lac-M11</strain>
    </source>
</reference>
<dbReference type="Gene3D" id="3.40.190.10">
    <property type="entry name" value="Periplasmic binding protein-like II"/>
    <property type="match status" value="2"/>
</dbReference>
<organism evidence="3 4">
    <name type="scientific">Rahnella contaminans</name>
    <dbReference type="NCBI Taxonomy" id="2703882"/>
    <lineage>
        <taxon>Bacteria</taxon>
        <taxon>Pseudomonadati</taxon>
        <taxon>Pseudomonadota</taxon>
        <taxon>Gammaproteobacteria</taxon>
        <taxon>Enterobacterales</taxon>
        <taxon>Yersiniaceae</taxon>
        <taxon>Rahnella</taxon>
    </lineage>
</organism>
<comment type="caution">
    <text evidence="3">The sequence shown here is derived from an EMBL/GenBank/DDBJ whole genome shotgun (WGS) entry which is preliminary data.</text>
</comment>
<accession>A0A6M2B5K3</accession>
<dbReference type="EMBL" id="JAADJS010000002">
    <property type="protein sequence ID" value="NGX87973.1"/>
    <property type="molecule type" value="Genomic_DNA"/>
</dbReference>
<feature type="domain" description="PBP" evidence="2">
    <location>
        <begin position="16"/>
        <end position="211"/>
    </location>
</feature>
<protein>
    <recommendedName>
        <fullName evidence="2">PBP domain-containing protein</fullName>
    </recommendedName>
</protein>
<evidence type="ECO:0000313" key="4">
    <source>
        <dbReference type="Proteomes" id="UP000476696"/>
    </source>
</evidence>
<reference evidence="3 4" key="2">
    <citation type="submission" date="2020-03" db="EMBL/GenBank/DDBJ databases">
        <title>Rahnella aceri sp. nov., isoated from traditional Jeju Makgeolli.</title>
        <authorList>
            <person name="Kim I.S."/>
            <person name="Jeon D."/>
        </authorList>
    </citation>
    <scope>NUCLEOTIDE SEQUENCE [LARGE SCALE GENOMIC DNA]</scope>
    <source>
        <strain evidence="3 4">Lac-M11</strain>
    </source>
</reference>
<dbReference type="InterPro" id="IPR024370">
    <property type="entry name" value="PBP_domain"/>
</dbReference>
<dbReference type="InterPro" id="IPR050811">
    <property type="entry name" value="Phosphate_ABC_transporter"/>
</dbReference>
<dbReference type="AlphaFoldDB" id="A0A6M2B5K3"/>
<evidence type="ECO:0000256" key="1">
    <source>
        <dbReference type="ARBA" id="ARBA00022729"/>
    </source>
</evidence>
<evidence type="ECO:0000313" key="3">
    <source>
        <dbReference type="EMBL" id="NGX87973.1"/>
    </source>
</evidence>
<proteinExistence type="predicted"/>